<dbReference type="GO" id="GO:0030313">
    <property type="term" value="C:cell envelope"/>
    <property type="evidence" value="ECO:0007669"/>
    <property type="project" value="UniProtKB-SubCell"/>
</dbReference>
<gene>
    <name evidence="5" type="ORF">E1269_03760</name>
</gene>
<dbReference type="PROSITE" id="PS51318">
    <property type="entry name" value="TAT"/>
    <property type="match status" value="1"/>
</dbReference>
<dbReference type="Gene3D" id="3.40.190.10">
    <property type="entry name" value="Periplasmic binding protein-like II"/>
    <property type="match status" value="1"/>
</dbReference>
<dbReference type="PANTHER" id="PTHR43649:SF31">
    <property type="entry name" value="SN-GLYCEROL-3-PHOSPHATE-BINDING PERIPLASMIC PROTEIN UGPB"/>
    <property type="match status" value="1"/>
</dbReference>
<evidence type="ECO:0000313" key="6">
    <source>
        <dbReference type="Proteomes" id="UP000294739"/>
    </source>
</evidence>
<organism evidence="5 6">
    <name type="scientific">Jiangella asiatica</name>
    <dbReference type="NCBI Taxonomy" id="2530372"/>
    <lineage>
        <taxon>Bacteria</taxon>
        <taxon>Bacillati</taxon>
        <taxon>Actinomycetota</taxon>
        <taxon>Actinomycetes</taxon>
        <taxon>Jiangellales</taxon>
        <taxon>Jiangellaceae</taxon>
        <taxon>Jiangella</taxon>
    </lineage>
</organism>
<dbReference type="PANTHER" id="PTHR43649">
    <property type="entry name" value="ARABINOSE-BINDING PROTEIN-RELATED"/>
    <property type="match status" value="1"/>
</dbReference>
<comment type="similarity">
    <text evidence="2">Belongs to the bacterial solute-binding protein 1 family.</text>
</comment>
<dbReference type="SUPFAM" id="SSF53850">
    <property type="entry name" value="Periplasmic binding protein-like II"/>
    <property type="match status" value="1"/>
</dbReference>
<dbReference type="RefSeq" id="WP_131891401.1">
    <property type="nucleotide sequence ID" value="NZ_SMKZ01000003.1"/>
</dbReference>
<keyword evidence="6" id="KW-1185">Reference proteome</keyword>
<dbReference type="PROSITE" id="PS51257">
    <property type="entry name" value="PROKAR_LIPOPROTEIN"/>
    <property type="match status" value="1"/>
</dbReference>
<evidence type="ECO:0000313" key="5">
    <source>
        <dbReference type="EMBL" id="TDE14281.1"/>
    </source>
</evidence>
<evidence type="ECO:0000256" key="1">
    <source>
        <dbReference type="ARBA" id="ARBA00004196"/>
    </source>
</evidence>
<comment type="subcellular location">
    <subcellularLocation>
        <location evidence="1">Cell envelope</location>
    </subcellularLocation>
</comment>
<dbReference type="InParanoid" id="A0A4R5DQF0"/>
<dbReference type="Pfam" id="PF01547">
    <property type="entry name" value="SBP_bac_1"/>
    <property type="match status" value="1"/>
</dbReference>
<dbReference type="OrthoDB" id="2644341at2"/>
<evidence type="ECO:0000256" key="4">
    <source>
        <dbReference type="ARBA" id="ARBA00022729"/>
    </source>
</evidence>
<dbReference type="EMBL" id="SMKZ01000003">
    <property type="protein sequence ID" value="TDE14281.1"/>
    <property type="molecule type" value="Genomic_DNA"/>
</dbReference>
<comment type="caution">
    <text evidence="5">The sequence shown here is derived from an EMBL/GenBank/DDBJ whole genome shotgun (WGS) entry which is preliminary data.</text>
</comment>
<name>A0A4R5DQF0_9ACTN</name>
<evidence type="ECO:0000256" key="2">
    <source>
        <dbReference type="ARBA" id="ARBA00008520"/>
    </source>
</evidence>
<protein>
    <submittedName>
        <fullName evidence="5">Extracellular solute-binding protein</fullName>
    </submittedName>
</protein>
<dbReference type="AlphaFoldDB" id="A0A4R5DQF0"/>
<proteinExistence type="inferred from homology"/>
<sequence>MRLNRRQFLVSSGLAAAGLGLGACGNDGASRSGDSPGVLKWWDPRQPVADIQREIFAEFAESDGGLQVDYTVYNPAEMGEALQLAKQSGQMPDVFTIFGLDLNPGGLVDEGWFTPIKLDDDVRAGIPEGILLEGINVFDGEVYGLPVNDFRGLNILTWFNRELYEQAGLDPENPPVTYDDIRAATRKIRGLGDDLYGWVAPIKETGRMGQHIEELAQAAGAPTLGGVDLRTGEYQFHSQYHLDALEWWLAMSQDGVLFPASTSLDARQARARWVTGQSAIFFDAQFNMAEVVLNFADFESKVALGPLAVPEPSENVVVSKGPVHAGATHWIAAESEHVDEASALISWFGKKEIQARIVEGMNAVPLFPEVVETADVHPLFKKAVEIIFEHVFLAPNPVVRNPDVAVAQAQMKPIDPDFGSIVAGTLTGDVTDYKAALEKLSSDTTAERDRAIEEARKQGAQVSVDDWAFPDWASGQNYTYS</sequence>
<dbReference type="InterPro" id="IPR006311">
    <property type="entry name" value="TAT_signal"/>
</dbReference>
<evidence type="ECO:0000256" key="3">
    <source>
        <dbReference type="ARBA" id="ARBA00022448"/>
    </source>
</evidence>
<accession>A0A4R5DQF0</accession>
<keyword evidence="4" id="KW-0732">Signal</keyword>
<dbReference type="InterPro" id="IPR050490">
    <property type="entry name" value="Bact_solute-bd_prot1"/>
</dbReference>
<keyword evidence="3" id="KW-0813">Transport</keyword>
<reference evidence="5 6" key="1">
    <citation type="submission" date="2019-03" db="EMBL/GenBank/DDBJ databases">
        <title>Draft genome sequences of novel Actinobacteria.</title>
        <authorList>
            <person name="Sahin N."/>
            <person name="Ay H."/>
            <person name="Saygin H."/>
        </authorList>
    </citation>
    <scope>NUCLEOTIDE SEQUENCE [LARGE SCALE GENOMIC DNA]</scope>
    <source>
        <strain evidence="5 6">5K138</strain>
    </source>
</reference>
<dbReference type="InterPro" id="IPR006059">
    <property type="entry name" value="SBP"/>
</dbReference>
<dbReference type="Proteomes" id="UP000294739">
    <property type="component" value="Unassembled WGS sequence"/>
</dbReference>